<gene>
    <name evidence="1" type="ORF">SINV_01633</name>
</gene>
<accession>E9I942</accession>
<dbReference type="Gene3D" id="3.30.420.10">
    <property type="entry name" value="Ribonuclease H-like superfamily/Ribonuclease H"/>
    <property type="match status" value="1"/>
</dbReference>
<reference evidence="1" key="1">
    <citation type="journal article" date="2011" name="Proc. Natl. Acad. Sci. U.S.A.">
        <title>The genome of the fire ant Solenopsis invicta.</title>
        <authorList>
            <person name="Wurm Y."/>
            <person name="Wang J."/>
            <person name="Riba-Grognuz O."/>
            <person name="Corona M."/>
            <person name="Nygaard S."/>
            <person name="Hunt B.G."/>
            <person name="Ingram K.K."/>
            <person name="Falquet L."/>
            <person name="Nipitwattanaphon M."/>
            <person name="Gotzek D."/>
            <person name="Dijkstra M.B."/>
            <person name="Oettler J."/>
            <person name="Comtesse F."/>
            <person name="Shih C.J."/>
            <person name="Wu W.J."/>
            <person name="Yang C.C."/>
            <person name="Thomas J."/>
            <person name="Beaudoing E."/>
            <person name="Pradervand S."/>
            <person name="Flegel V."/>
            <person name="Cook E.D."/>
            <person name="Fabbretti R."/>
            <person name="Stockinger H."/>
            <person name="Long L."/>
            <person name="Farmerie W.G."/>
            <person name="Oakey J."/>
            <person name="Boomsma J.J."/>
            <person name="Pamilo P."/>
            <person name="Yi S.V."/>
            <person name="Heinze J."/>
            <person name="Goodisman M.A."/>
            <person name="Farinelli L."/>
            <person name="Harshman K."/>
            <person name="Hulo N."/>
            <person name="Cerutti L."/>
            <person name="Xenarios I."/>
            <person name="Shoemaker D."/>
            <person name="Keller L."/>
        </authorList>
    </citation>
    <scope>NUCLEOTIDE SEQUENCE [LARGE SCALE GENOMIC DNA]</scope>
</reference>
<dbReference type="EMBL" id="GL761683">
    <property type="protein sequence ID" value="EFZ22908.1"/>
    <property type="molecule type" value="Genomic_DNA"/>
</dbReference>
<dbReference type="AlphaFoldDB" id="E9I942"/>
<feature type="non-terminal residue" evidence="1">
    <location>
        <position position="182"/>
    </location>
</feature>
<dbReference type="InterPro" id="IPR036397">
    <property type="entry name" value="RNaseH_sf"/>
</dbReference>
<sequence length="182" mass="20508">MIKDSRASILVNSFPPTAANYEKIIKCAHSEFTKCACHADYPHDVSSRVIFKVKTDCVPRPRRLSRDVRLRLATLGQSLTTPHYASKFHVSVGGCVVILLCFAMSISNPANCKVRSVIRTIVLFPNLKEFFGGKRLENNDQLKEIVTNCFNDQAAEFFDEGIQKLVPRLNKCLDINGDYIKK</sequence>
<dbReference type="GO" id="GO:0003676">
    <property type="term" value="F:nucleic acid binding"/>
    <property type="evidence" value="ECO:0007669"/>
    <property type="project" value="InterPro"/>
</dbReference>
<evidence type="ECO:0000313" key="1">
    <source>
        <dbReference type="EMBL" id="EFZ22908.1"/>
    </source>
</evidence>
<organism>
    <name type="scientific">Solenopsis invicta</name>
    <name type="common">Red imported fire ant</name>
    <name type="synonym">Solenopsis wagneri</name>
    <dbReference type="NCBI Taxonomy" id="13686"/>
    <lineage>
        <taxon>Eukaryota</taxon>
        <taxon>Metazoa</taxon>
        <taxon>Ecdysozoa</taxon>
        <taxon>Arthropoda</taxon>
        <taxon>Hexapoda</taxon>
        <taxon>Insecta</taxon>
        <taxon>Pterygota</taxon>
        <taxon>Neoptera</taxon>
        <taxon>Endopterygota</taxon>
        <taxon>Hymenoptera</taxon>
        <taxon>Apocrita</taxon>
        <taxon>Aculeata</taxon>
        <taxon>Formicoidea</taxon>
        <taxon>Formicidae</taxon>
        <taxon>Myrmicinae</taxon>
        <taxon>Solenopsis</taxon>
    </lineage>
</organism>
<proteinExistence type="predicted"/>
<dbReference type="HOGENOM" id="CLU_1483808_0_0_1"/>
<protein>
    <submittedName>
        <fullName evidence="1">Uncharacterized protein</fullName>
    </submittedName>
</protein>
<name>E9I942_SOLIN</name>